<accession>A0A8H3EMN6</accession>
<feature type="compositionally biased region" description="Low complexity" evidence="1">
    <location>
        <begin position="645"/>
        <end position="654"/>
    </location>
</feature>
<dbReference type="Gene3D" id="3.30.160.60">
    <property type="entry name" value="Classic Zinc Finger"/>
    <property type="match status" value="1"/>
</dbReference>
<feature type="domain" description="C2H2-type" evidence="2">
    <location>
        <begin position="851"/>
        <end position="880"/>
    </location>
</feature>
<dbReference type="EMBL" id="CAJPDR010000034">
    <property type="protein sequence ID" value="CAF9909274.1"/>
    <property type="molecule type" value="Genomic_DNA"/>
</dbReference>
<feature type="compositionally biased region" description="Polar residues" evidence="1">
    <location>
        <begin position="758"/>
        <end position="773"/>
    </location>
</feature>
<dbReference type="InterPro" id="IPR052898">
    <property type="entry name" value="ACAD10-like"/>
</dbReference>
<dbReference type="InterPro" id="IPR013087">
    <property type="entry name" value="Znf_C2H2_type"/>
</dbReference>
<organism evidence="3 4">
    <name type="scientific">Alectoria fallacina</name>
    <dbReference type="NCBI Taxonomy" id="1903189"/>
    <lineage>
        <taxon>Eukaryota</taxon>
        <taxon>Fungi</taxon>
        <taxon>Dikarya</taxon>
        <taxon>Ascomycota</taxon>
        <taxon>Pezizomycotina</taxon>
        <taxon>Lecanoromycetes</taxon>
        <taxon>OSLEUM clade</taxon>
        <taxon>Lecanoromycetidae</taxon>
        <taxon>Lecanorales</taxon>
        <taxon>Lecanorineae</taxon>
        <taxon>Parmeliaceae</taxon>
        <taxon>Alectoria</taxon>
    </lineage>
</organism>
<protein>
    <recommendedName>
        <fullName evidence="2">C2H2-type domain-containing protein</fullName>
    </recommendedName>
</protein>
<feature type="compositionally biased region" description="Polar residues" evidence="1">
    <location>
        <begin position="691"/>
        <end position="704"/>
    </location>
</feature>
<dbReference type="Gene3D" id="3.30.200.20">
    <property type="entry name" value="Phosphorylase Kinase, domain 1"/>
    <property type="match status" value="1"/>
</dbReference>
<feature type="compositionally biased region" description="Basic and acidic residues" evidence="1">
    <location>
        <begin position="568"/>
        <end position="580"/>
    </location>
</feature>
<dbReference type="Proteomes" id="UP000664203">
    <property type="component" value="Unassembled WGS sequence"/>
</dbReference>
<dbReference type="Pfam" id="PF01636">
    <property type="entry name" value="APH"/>
    <property type="match status" value="1"/>
</dbReference>
<name>A0A8H3EMN6_9LECA</name>
<dbReference type="Gene3D" id="3.90.1200.10">
    <property type="match status" value="1"/>
</dbReference>
<dbReference type="PANTHER" id="PTHR47829">
    <property type="entry name" value="HYDROLASE, PUTATIVE (AFU_ORTHOLOGUE AFUA_1G12880)-RELATED"/>
    <property type="match status" value="1"/>
</dbReference>
<feature type="compositionally biased region" description="Low complexity" evidence="1">
    <location>
        <begin position="774"/>
        <end position="789"/>
    </location>
</feature>
<feature type="domain" description="C2H2-type" evidence="2">
    <location>
        <begin position="820"/>
        <end position="845"/>
    </location>
</feature>
<dbReference type="SMART" id="SM00355">
    <property type="entry name" value="ZnF_C2H2"/>
    <property type="match status" value="3"/>
</dbReference>
<dbReference type="SUPFAM" id="SSF56112">
    <property type="entry name" value="Protein kinase-like (PK-like)"/>
    <property type="match status" value="1"/>
</dbReference>
<dbReference type="PANTHER" id="PTHR47829:SF1">
    <property type="entry name" value="HAD FAMILY PHOSPHATASE"/>
    <property type="match status" value="1"/>
</dbReference>
<feature type="compositionally biased region" description="Pro residues" evidence="1">
    <location>
        <begin position="430"/>
        <end position="442"/>
    </location>
</feature>
<dbReference type="InterPro" id="IPR011009">
    <property type="entry name" value="Kinase-like_dom_sf"/>
</dbReference>
<dbReference type="InterPro" id="IPR036236">
    <property type="entry name" value="Znf_C2H2_sf"/>
</dbReference>
<keyword evidence="4" id="KW-1185">Reference proteome</keyword>
<evidence type="ECO:0000256" key="1">
    <source>
        <dbReference type="SAM" id="MobiDB-lite"/>
    </source>
</evidence>
<feature type="compositionally biased region" description="Acidic residues" evidence="1">
    <location>
        <begin position="499"/>
        <end position="508"/>
    </location>
</feature>
<feature type="compositionally biased region" description="Basic and acidic residues" evidence="1">
    <location>
        <begin position="509"/>
        <end position="525"/>
    </location>
</feature>
<dbReference type="InterPro" id="IPR041726">
    <property type="entry name" value="ACAD10_11_N"/>
</dbReference>
<comment type="caution">
    <text evidence="3">The sequence shown here is derived from an EMBL/GenBank/DDBJ whole genome shotgun (WGS) entry which is preliminary data.</text>
</comment>
<proteinExistence type="predicted"/>
<feature type="compositionally biased region" description="Gly residues" evidence="1">
    <location>
        <begin position="373"/>
        <end position="387"/>
    </location>
</feature>
<evidence type="ECO:0000313" key="4">
    <source>
        <dbReference type="Proteomes" id="UP000664203"/>
    </source>
</evidence>
<dbReference type="InterPro" id="IPR002575">
    <property type="entry name" value="Aminoglycoside_PTrfase"/>
</dbReference>
<feature type="compositionally biased region" description="Low complexity" evidence="1">
    <location>
        <begin position="443"/>
        <end position="452"/>
    </location>
</feature>
<feature type="region of interest" description="Disordered" evidence="1">
    <location>
        <begin position="367"/>
        <end position="393"/>
    </location>
</feature>
<dbReference type="SUPFAM" id="SSF57667">
    <property type="entry name" value="beta-beta-alpha zinc fingers"/>
    <property type="match status" value="1"/>
</dbReference>
<evidence type="ECO:0000259" key="2">
    <source>
        <dbReference type="SMART" id="SM00355"/>
    </source>
</evidence>
<feature type="region of interest" description="Disordered" evidence="1">
    <location>
        <begin position="540"/>
        <end position="802"/>
    </location>
</feature>
<dbReference type="CDD" id="cd05154">
    <property type="entry name" value="ACAD10_11_N-like"/>
    <property type="match status" value="1"/>
</dbReference>
<reference evidence="3" key="1">
    <citation type="submission" date="2021-03" db="EMBL/GenBank/DDBJ databases">
        <authorList>
            <person name="Tagirdzhanova G."/>
        </authorList>
    </citation>
    <scope>NUCLEOTIDE SEQUENCE</scope>
</reference>
<feature type="domain" description="C2H2-type" evidence="2">
    <location>
        <begin position="885"/>
        <end position="911"/>
    </location>
</feature>
<dbReference type="OrthoDB" id="191037at2759"/>
<evidence type="ECO:0000313" key="3">
    <source>
        <dbReference type="EMBL" id="CAF9909274.1"/>
    </source>
</evidence>
<sequence length="942" mass="103516">MAGAVRQPINVASLSTYIEKNIPDVKLPISLKQFGFGQSNPTYQLSAADARKFVLRKKPPGKLLSKTAHQVEREFRIIHALDSTDVPVPKAYCLCEDTTVIDTAFYVMEYLDGRIFEDASFPGVTAEERNQMWRDAVTTLAKLHRISPSSVGLSRFGKPLGFYDRQIKTFSTISAAQAQAVDVETKTPVGKTPHYEDVVKFLRDPKTQPQDRGTLIHGDYKIDNLVYHQTEPRVIGILDWEMSTIGHPLSDLSNLLSPYSFAENPPNDALSVRTNLAFRPSAHTCGLPSRSQCVQWYTEVAGWDPSSEVDWGDAFAAFRNGVIMQGIAARYAQRQASSEKAKEIGDLMGPYGEFSWGLIERWKKKAAKDQSKLGGGGGGGKGPGGILNHGKKLGGRPDGFKLAAETYDSDDGLIQRSPPLVPRIVNLKPSPSPDYLPPPESSPTPERLSRSSNLNSKGKKRRPKAQASQGDAVLIGFMGGLNHPDLATKAGEEPLPQFDDSDVDDPMDVEAREKPDESKPTYDKNIELVHLAENALPLVERSNGYDASKNEHSRPPRPKILTQPSLPEPKDVVHVKKEYRQSSPSAGTRSPKRTKHEPNPNHSPSRNSDRKGDPDSAAISPMLRRFTIPISERSPTETLPAMQQSPPSSSSKSPNAQHSLPSLRAIQLEPLLDGRSPIENAPRGINRPPFSLSNGTVTSPTMNSIAPRPAQYPSPHARVSGPFHQPFPHGQPSPAYSDASPMDSAKMSPPGKPIHHQYNPNGRTPQSEELTPQSAESHLSSSSFSTASSPNPHPLDIDRSRPILPPLPSLPVGSLMVGAFKCDYAGCTAPAFQTQYLLNSHANVHSQNRPHYCPVQGCPRSEGGKGFKRKNEMIRHGLVHKSPGYICPFCPEGEHKYPRPDNLQRHVRVNHMDKDTNDPQLREVLAQRCEGGNRGRRRRLGS</sequence>
<gene>
    <name evidence="3" type="ORF">ALECFALPRED_005439</name>
</gene>
<dbReference type="AlphaFoldDB" id="A0A8H3EMN6"/>
<feature type="region of interest" description="Disordered" evidence="1">
    <location>
        <begin position="411"/>
        <end position="525"/>
    </location>
</feature>